<proteinExistence type="inferred from homology"/>
<feature type="transmembrane region" description="Helical" evidence="6">
    <location>
        <begin position="152"/>
        <end position="174"/>
    </location>
</feature>
<feature type="transmembrane region" description="Helical" evidence="6">
    <location>
        <begin position="102"/>
        <end position="122"/>
    </location>
</feature>
<evidence type="ECO:0000256" key="4">
    <source>
        <dbReference type="ARBA" id="ARBA00022989"/>
    </source>
</evidence>
<dbReference type="AlphaFoldDB" id="A0A480AQP1"/>
<sequence>MSGPKGADRGLQALLLGTAAVWGANLSVVKLLLVQMEPLLVSVLRMAVAALAVAVVVAWRRMPWPPLLRRQWLALAGCAFLMVYLNQIFFTQGVAGTNAANAALIIALNPLVSSLLAVVLLGDRLSPPRILGVALGFGGVAAVVLHRPGMALGGAGLGDLLVLCSVTTWVLGGVMVQRLARGIDPLFISAVLNVIGTALLLLHVGLRPSPLVYDASRINGMTVVLIAVSGLLATALGGIVWNRALMVLGVARTALYSYWVPIFGVLFAVLLLGEPLTVWHGVGLAAVLAGTWLGTRSH</sequence>
<feature type="transmembrane region" description="Helical" evidence="6">
    <location>
        <begin position="278"/>
        <end position="295"/>
    </location>
</feature>
<evidence type="ECO:0000256" key="3">
    <source>
        <dbReference type="ARBA" id="ARBA00022692"/>
    </source>
</evidence>
<accession>A0A480AQP1</accession>
<organism evidence="8 9">
    <name type="scientific">Pseudaquabacterium pictum</name>
    <dbReference type="NCBI Taxonomy" id="2315236"/>
    <lineage>
        <taxon>Bacteria</taxon>
        <taxon>Pseudomonadati</taxon>
        <taxon>Pseudomonadota</taxon>
        <taxon>Betaproteobacteria</taxon>
        <taxon>Burkholderiales</taxon>
        <taxon>Sphaerotilaceae</taxon>
        <taxon>Pseudaquabacterium</taxon>
    </lineage>
</organism>
<evidence type="ECO:0000313" key="8">
    <source>
        <dbReference type="EMBL" id="GCL63884.1"/>
    </source>
</evidence>
<dbReference type="PANTHER" id="PTHR32322:SF2">
    <property type="entry name" value="EAMA DOMAIN-CONTAINING PROTEIN"/>
    <property type="match status" value="1"/>
</dbReference>
<evidence type="ECO:0000313" key="9">
    <source>
        <dbReference type="Proteomes" id="UP000301751"/>
    </source>
</evidence>
<dbReference type="PANTHER" id="PTHR32322">
    <property type="entry name" value="INNER MEMBRANE TRANSPORTER"/>
    <property type="match status" value="1"/>
</dbReference>
<evidence type="ECO:0000256" key="5">
    <source>
        <dbReference type="ARBA" id="ARBA00023136"/>
    </source>
</evidence>
<feature type="transmembrane region" description="Helical" evidence="6">
    <location>
        <begin position="186"/>
        <end position="206"/>
    </location>
</feature>
<reference evidence="9" key="1">
    <citation type="submission" date="2019-03" db="EMBL/GenBank/DDBJ databases">
        <title>Aquabacterium pictum sp.nov., the first bacteriochlorophyll a-containing freshwater bacterium in the genus Aquabacterium of the class Betaproteobacteria.</title>
        <authorList>
            <person name="Hirose S."/>
            <person name="Tank M."/>
            <person name="Hara E."/>
            <person name="Tamaki H."/>
            <person name="Takaichi S."/>
            <person name="Haruta S."/>
            <person name="Hanada S."/>
        </authorList>
    </citation>
    <scope>NUCLEOTIDE SEQUENCE [LARGE SCALE GENOMIC DNA]</scope>
    <source>
        <strain evidence="9">W35</strain>
    </source>
</reference>
<dbReference type="Proteomes" id="UP000301751">
    <property type="component" value="Unassembled WGS sequence"/>
</dbReference>
<evidence type="ECO:0000256" key="1">
    <source>
        <dbReference type="ARBA" id="ARBA00004141"/>
    </source>
</evidence>
<feature type="domain" description="EamA" evidence="7">
    <location>
        <begin position="157"/>
        <end position="293"/>
    </location>
</feature>
<evidence type="ECO:0000259" key="7">
    <source>
        <dbReference type="Pfam" id="PF00892"/>
    </source>
</evidence>
<feature type="transmembrane region" description="Helical" evidence="6">
    <location>
        <begin position="72"/>
        <end position="90"/>
    </location>
</feature>
<dbReference type="InterPro" id="IPR000620">
    <property type="entry name" value="EamA_dom"/>
</dbReference>
<feature type="domain" description="EamA" evidence="7">
    <location>
        <begin position="14"/>
        <end position="144"/>
    </location>
</feature>
<dbReference type="EMBL" id="BJCL01000007">
    <property type="protein sequence ID" value="GCL63884.1"/>
    <property type="molecule type" value="Genomic_DNA"/>
</dbReference>
<comment type="similarity">
    <text evidence="2">Belongs to the EamA transporter family.</text>
</comment>
<dbReference type="Gene3D" id="1.10.3730.20">
    <property type="match status" value="1"/>
</dbReference>
<keyword evidence="5 6" id="KW-0472">Membrane</keyword>
<dbReference type="Pfam" id="PF00892">
    <property type="entry name" value="EamA"/>
    <property type="match status" value="2"/>
</dbReference>
<dbReference type="InterPro" id="IPR050638">
    <property type="entry name" value="AA-Vitamin_Transporters"/>
</dbReference>
<feature type="transmembrane region" description="Helical" evidence="6">
    <location>
        <begin position="129"/>
        <end position="146"/>
    </location>
</feature>
<gene>
    <name evidence="8" type="ORF">AQPW35_29650</name>
</gene>
<keyword evidence="3 6" id="KW-0812">Transmembrane</keyword>
<comment type="caution">
    <text evidence="8">The sequence shown here is derived from an EMBL/GenBank/DDBJ whole genome shotgun (WGS) entry which is preliminary data.</text>
</comment>
<keyword evidence="4 6" id="KW-1133">Transmembrane helix</keyword>
<dbReference type="SUPFAM" id="SSF103481">
    <property type="entry name" value="Multidrug resistance efflux transporter EmrE"/>
    <property type="match status" value="2"/>
</dbReference>
<feature type="transmembrane region" description="Helical" evidence="6">
    <location>
        <begin position="253"/>
        <end position="272"/>
    </location>
</feature>
<dbReference type="GO" id="GO:0016020">
    <property type="term" value="C:membrane"/>
    <property type="evidence" value="ECO:0007669"/>
    <property type="project" value="UniProtKB-SubCell"/>
</dbReference>
<name>A0A480AQP1_9BURK</name>
<keyword evidence="9" id="KW-1185">Reference proteome</keyword>
<feature type="transmembrane region" description="Helical" evidence="6">
    <location>
        <begin position="39"/>
        <end position="60"/>
    </location>
</feature>
<comment type="subcellular location">
    <subcellularLocation>
        <location evidence="1">Membrane</location>
        <topology evidence="1">Multi-pass membrane protein</topology>
    </subcellularLocation>
</comment>
<evidence type="ECO:0000256" key="2">
    <source>
        <dbReference type="ARBA" id="ARBA00007362"/>
    </source>
</evidence>
<dbReference type="InterPro" id="IPR037185">
    <property type="entry name" value="EmrE-like"/>
</dbReference>
<feature type="transmembrane region" description="Helical" evidence="6">
    <location>
        <begin position="218"/>
        <end position="241"/>
    </location>
</feature>
<protein>
    <recommendedName>
        <fullName evidence="7">EamA domain-containing protein</fullName>
    </recommendedName>
</protein>
<evidence type="ECO:0000256" key="6">
    <source>
        <dbReference type="SAM" id="Phobius"/>
    </source>
</evidence>
<dbReference type="RefSeq" id="WP_228027122.1">
    <property type="nucleotide sequence ID" value="NZ_BJCL01000007.1"/>
</dbReference>